<name>A0ABQ1T1S2_9GAMM</name>
<dbReference type="Proteomes" id="UP000638462">
    <property type="component" value="Unassembled WGS sequence"/>
</dbReference>
<dbReference type="RefSeq" id="WP_188726612.1">
    <property type="nucleotide sequence ID" value="NZ_BMIT01000001.1"/>
</dbReference>
<accession>A0ABQ1T1S2</accession>
<proteinExistence type="predicted"/>
<evidence type="ECO:0000313" key="1">
    <source>
        <dbReference type="EMBL" id="GGE79860.1"/>
    </source>
</evidence>
<comment type="caution">
    <text evidence="1">The sequence shown here is derived from an EMBL/GenBank/DDBJ whole genome shotgun (WGS) entry which is preliminary data.</text>
</comment>
<organism evidence="1 2">
    <name type="scientific">Pseudoalteromonas gelatinilytica</name>
    <dbReference type="NCBI Taxonomy" id="1703256"/>
    <lineage>
        <taxon>Bacteria</taxon>
        <taxon>Pseudomonadati</taxon>
        <taxon>Pseudomonadota</taxon>
        <taxon>Gammaproteobacteria</taxon>
        <taxon>Alteromonadales</taxon>
        <taxon>Pseudoalteromonadaceae</taxon>
        <taxon>Pseudoalteromonas</taxon>
    </lineage>
</organism>
<reference evidence="2" key="1">
    <citation type="journal article" date="2019" name="Int. J. Syst. Evol. Microbiol.">
        <title>The Global Catalogue of Microorganisms (GCM) 10K type strain sequencing project: providing services to taxonomists for standard genome sequencing and annotation.</title>
        <authorList>
            <consortium name="The Broad Institute Genomics Platform"/>
            <consortium name="The Broad Institute Genome Sequencing Center for Infectious Disease"/>
            <person name="Wu L."/>
            <person name="Ma J."/>
        </authorList>
    </citation>
    <scope>NUCLEOTIDE SEQUENCE [LARGE SCALE GENOMIC DNA]</scope>
    <source>
        <strain evidence="2">CGMCC 1.15394</strain>
    </source>
</reference>
<keyword evidence="2" id="KW-1185">Reference proteome</keyword>
<dbReference type="EMBL" id="BMIT01000001">
    <property type="protein sequence ID" value="GGE79860.1"/>
    <property type="molecule type" value="Genomic_DNA"/>
</dbReference>
<evidence type="ECO:0008006" key="3">
    <source>
        <dbReference type="Google" id="ProtNLM"/>
    </source>
</evidence>
<evidence type="ECO:0000313" key="2">
    <source>
        <dbReference type="Proteomes" id="UP000638462"/>
    </source>
</evidence>
<gene>
    <name evidence="1" type="ORF">GCM10008027_00660</name>
</gene>
<sequence>MRQVDKYLQLTLAYFEMPDITNPAQLGSVREDAVISWVGRFGLSSKTVVQQLLCINREAVNKLINRMKRKGLLHVHQTFGNTDQGFIVLTSEGFRRAEFILQQELHLKSDVSRINERNLVHDLSIQLVVINLIRDNKIDGLITERELALCLEQRKNDERLVDGIVRLAGTMTNVAIEMETSNSKNKGNGELRKRILDKYHQQLHLKDGLYSQVYMYSHRQRFLTQVEKTHQRIFTTSKFGFTNQQVDILKNNIKFKAHECSHIYELMFNYGRKLTFETNAPEINTKGYLEKLDELTALAESSLDTVLQLRLDGFKDAGVVLGILHTD</sequence>
<protein>
    <recommendedName>
        <fullName evidence="3">MarR family transcriptional regulator</fullName>
    </recommendedName>
</protein>